<dbReference type="AlphaFoldDB" id="A0A9X0A5F7"/>
<proteinExistence type="predicted"/>
<evidence type="ECO:0000256" key="1">
    <source>
        <dbReference type="SAM" id="MobiDB-lite"/>
    </source>
</evidence>
<feature type="region of interest" description="Disordered" evidence="1">
    <location>
        <begin position="77"/>
        <end position="103"/>
    </location>
</feature>
<name>A0A9X0A5F7_9CNID</name>
<organism evidence="3 4">
    <name type="scientific">Desmophyllum pertusum</name>
    <dbReference type="NCBI Taxonomy" id="174260"/>
    <lineage>
        <taxon>Eukaryota</taxon>
        <taxon>Metazoa</taxon>
        <taxon>Cnidaria</taxon>
        <taxon>Anthozoa</taxon>
        <taxon>Hexacorallia</taxon>
        <taxon>Scleractinia</taxon>
        <taxon>Caryophylliina</taxon>
        <taxon>Caryophylliidae</taxon>
        <taxon>Desmophyllum</taxon>
    </lineage>
</organism>
<comment type="caution">
    <text evidence="3">The sequence shown here is derived from an EMBL/GenBank/DDBJ whole genome shotgun (WGS) entry which is preliminary data.</text>
</comment>
<accession>A0A9X0A5F7</accession>
<keyword evidence="4" id="KW-1185">Reference proteome</keyword>
<feature type="transmembrane region" description="Helical" evidence="2">
    <location>
        <begin position="41"/>
        <end position="64"/>
    </location>
</feature>
<evidence type="ECO:0000256" key="2">
    <source>
        <dbReference type="SAM" id="Phobius"/>
    </source>
</evidence>
<evidence type="ECO:0000313" key="4">
    <source>
        <dbReference type="Proteomes" id="UP001163046"/>
    </source>
</evidence>
<gene>
    <name evidence="3" type="ORF">OS493_003427</name>
</gene>
<dbReference type="Proteomes" id="UP001163046">
    <property type="component" value="Unassembled WGS sequence"/>
</dbReference>
<reference evidence="3" key="1">
    <citation type="submission" date="2023-01" db="EMBL/GenBank/DDBJ databases">
        <title>Genome assembly of the deep-sea coral Lophelia pertusa.</title>
        <authorList>
            <person name="Herrera S."/>
            <person name="Cordes E."/>
        </authorList>
    </citation>
    <scope>NUCLEOTIDE SEQUENCE</scope>
    <source>
        <strain evidence="3">USNM1676648</strain>
        <tissue evidence="3">Polyp</tissue>
    </source>
</reference>
<keyword evidence="2" id="KW-1133">Transmembrane helix</keyword>
<dbReference type="OrthoDB" id="72053at2759"/>
<sequence length="103" mass="11726">MDEGYKLAASQPVPPPVSKFDIFIEELMDDAKHIIHLRKNAAGFIFIAGILFGLLLTPVLRLFADCLINSFLQEPDSEQNYEDEGLGKDEVDEEEEEEEKKDR</sequence>
<dbReference type="EMBL" id="MU825397">
    <property type="protein sequence ID" value="KAJ7393768.1"/>
    <property type="molecule type" value="Genomic_DNA"/>
</dbReference>
<evidence type="ECO:0000313" key="3">
    <source>
        <dbReference type="EMBL" id="KAJ7393768.1"/>
    </source>
</evidence>
<protein>
    <submittedName>
        <fullName evidence="3">Uncharacterized protein</fullName>
    </submittedName>
</protein>
<keyword evidence="2" id="KW-0812">Transmembrane</keyword>
<keyword evidence="2" id="KW-0472">Membrane</keyword>